<name>A0AAV6TIQ0_9ARAC</name>
<gene>
    <name evidence="2" type="ORF">JTE90_001966</name>
</gene>
<evidence type="ECO:0000313" key="2">
    <source>
        <dbReference type="EMBL" id="KAG8171401.1"/>
    </source>
</evidence>
<comment type="caution">
    <text evidence="2">The sequence shown here is derived from an EMBL/GenBank/DDBJ whole genome shotgun (WGS) entry which is preliminary data.</text>
</comment>
<keyword evidence="3" id="KW-1185">Reference proteome</keyword>
<evidence type="ECO:0000313" key="3">
    <source>
        <dbReference type="Proteomes" id="UP000827092"/>
    </source>
</evidence>
<evidence type="ECO:0000256" key="1">
    <source>
        <dbReference type="SAM" id="MobiDB-lite"/>
    </source>
</evidence>
<sequence>MQGDFLTHLLKFWNRLRSFGPSLYHSLTSSPSFGPNVWRQHSATFHKWKRGGLRWRPAREGTGIPNAASTPAGLYFHFPPGLSDTLDSRTMFRQQPRGKGNFCRVLSRDALLLKSPISPRPRGGIRGWASPGGGATRLRPESQIDSQSEVLTNNIQSVIATAVWTRPGPKSTRDDDSRFTMKFSFMAIIAIANPQHERGSNGYSIPVGKGKRHDYSSMWHDACGPGLEAYRPAYCSACGC</sequence>
<reference evidence="2 3" key="1">
    <citation type="journal article" date="2022" name="Nat. Ecol. Evol.">
        <title>A masculinizing supergene underlies an exaggerated male reproductive morph in a spider.</title>
        <authorList>
            <person name="Hendrickx F."/>
            <person name="De Corte Z."/>
            <person name="Sonet G."/>
            <person name="Van Belleghem S.M."/>
            <person name="Kostlbacher S."/>
            <person name="Vangestel C."/>
        </authorList>
    </citation>
    <scope>NUCLEOTIDE SEQUENCE [LARGE SCALE GENOMIC DNA]</scope>
    <source>
        <strain evidence="2">W744_W776</strain>
    </source>
</reference>
<feature type="region of interest" description="Disordered" evidence="1">
    <location>
        <begin position="122"/>
        <end position="143"/>
    </location>
</feature>
<organism evidence="2 3">
    <name type="scientific">Oedothorax gibbosus</name>
    <dbReference type="NCBI Taxonomy" id="931172"/>
    <lineage>
        <taxon>Eukaryota</taxon>
        <taxon>Metazoa</taxon>
        <taxon>Ecdysozoa</taxon>
        <taxon>Arthropoda</taxon>
        <taxon>Chelicerata</taxon>
        <taxon>Arachnida</taxon>
        <taxon>Araneae</taxon>
        <taxon>Araneomorphae</taxon>
        <taxon>Entelegynae</taxon>
        <taxon>Araneoidea</taxon>
        <taxon>Linyphiidae</taxon>
        <taxon>Erigoninae</taxon>
        <taxon>Oedothorax</taxon>
    </lineage>
</organism>
<protein>
    <submittedName>
        <fullName evidence="2">Uncharacterized protein</fullName>
    </submittedName>
</protein>
<dbReference type="AlphaFoldDB" id="A0AAV6TIQ0"/>
<feature type="compositionally biased region" description="Gly residues" evidence="1">
    <location>
        <begin position="124"/>
        <end position="135"/>
    </location>
</feature>
<dbReference type="Proteomes" id="UP000827092">
    <property type="component" value="Unassembled WGS sequence"/>
</dbReference>
<dbReference type="EMBL" id="JAFNEN010004021">
    <property type="protein sequence ID" value="KAG8171401.1"/>
    <property type="molecule type" value="Genomic_DNA"/>
</dbReference>
<proteinExistence type="predicted"/>
<accession>A0AAV6TIQ0</accession>